<proteinExistence type="predicted"/>
<evidence type="ECO:0000256" key="1">
    <source>
        <dbReference type="SAM" id="MobiDB-lite"/>
    </source>
</evidence>
<accession>A0A815RCJ3</accession>
<comment type="caution">
    <text evidence="3">The sequence shown here is derived from an EMBL/GenBank/DDBJ whole genome shotgun (WGS) entry which is preliminary data.</text>
</comment>
<dbReference type="EMBL" id="CAJNOV010008070">
    <property type="protein sequence ID" value="CAF1309531.1"/>
    <property type="molecule type" value="Genomic_DNA"/>
</dbReference>
<feature type="compositionally biased region" description="Acidic residues" evidence="1">
    <location>
        <begin position="61"/>
        <end position="71"/>
    </location>
</feature>
<evidence type="ECO:0000313" key="3">
    <source>
        <dbReference type="EMBL" id="CAF1474047.1"/>
    </source>
</evidence>
<dbReference type="OrthoDB" id="10037289at2759"/>
<dbReference type="EMBL" id="CAJNRE010021333">
    <property type="protein sequence ID" value="CAF2256601.1"/>
    <property type="molecule type" value="Genomic_DNA"/>
</dbReference>
<evidence type="ECO:0000313" key="5">
    <source>
        <dbReference type="Proteomes" id="UP000663834"/>
    </source>
</evidence>
<dbReference type="EMBL" id="CAJNOW010006082">
    <property type="protein sequence ID" value="CAF1474047.1"/>
    <property type="molecule type" value="Genomic_DNA"/>
</dbReference>
<organism evidence="3 5">
    <name type="scientific">Rotaria magnacalcarata</name>
    <dbReference type="NCBI Taxonomy" id="392030"/>
    <lineage>
        <taxon>Eukaryota</taxon>
        <taxon>Metazoa</taxon>
        <taxon>Spiralia</taxon>
        <taxon>Gnathifera</taxon>
        <taxon>Rotifera</taxon>
        <taxon>Eurotatoria</taxon>
        <taxon>Bdelloidea</taxon>
        <taxon>Philodinida</taxon>
        <taxon>Philodinidae</taxon>
        <taxon>Rotaria</taxon>
    </lineage>
</organism>
<dbReference type="AlphaFoldDB" id="A0A815RCJ3"/>
<dbReference type="Proteomes" id="UP000663824">
    <property type="component" value="Unassembled WGS sequence"/>
</dbReference>
<dbReference type="Proteomes" id="UP000663855">
    <property type="component" value="Unassembled WGS sequence"/>
</dbReference>
<name>A0A815RCJ3_9BILA</name>
<evidence type="ECO:0000313" key="4">
    <source>
        <dbReference type="EMBL" id="CAF2256601.1"/>
    </source>
</evidence>
<sequence length="375" mass="43686">MTKRSLDIENKENELEQFSSSIATSSLAFNSIDQNVPKPAKKARILEEKIVQQDESSSSQEDNDEDDDEGGEEKGPWPIGAVIQHHDGTIHSKYKQYIVYENTEPEMISKTARFWSRKYLKVLQHVDPDSYDMYIHNDFACYGELEVIENCIIDIDKGIFLKHKKQMNFSNYIFAFRRLEALTTVLNCSQQFVGIDDGERFGEFIRLIGACYITILRGLLPKAMFNDEEFNDDDLKKLNKISQQLPNFKQVIKQALILGRDILSIGDIRSAYVNILHAIYCKWSMVIDKIRVDLKEKPHKKDETLWEALKYAAEIKKTAYRESYNFMKEFDLYSKNNPGLGGHSHDLRKWPKAKKALYAFDNIEDENDDSFWFRL</sequence>
<evidence type="ECO:0000313" key="2">
    <source>
        <dbReference type="EMBL" id="CAF1309531.1"/>
    </source>
</evidence>
<protein>
    <submittedName>
        <fullName evidence="3">Uncharacterized protein</fullName>
    </submittedName>
</protein>
<reference evidence="3" key="1">
    <citation type="submission" date="2021-02" db="EMBL/GenBank/DDBJ databases">
        <authorList>
            <person name="Nowell W R."/>
        </authorList>
    </citation>
    <scope>NUCLEOTIDE SEQUENCE</scope>
</reference>
<dbReference type="Proteomes" id="UP000663834">
    <property type="component" value="Unassembled WGS sequence"/>
</dbReference>
<feature type="region of interest" description="Disordered" evidence="1">
    <location>
        <begin position="29"/>
        <end position="80"/>
    </location>
</feature>
<gene>
    <name evidence="2" type="ORF">CJN711_LOCUS17360</name>
    <name evidence="3" type="ORF">KQP761_LOCUS13197</name>
    <name evidence="4" type="ORF">MBJ925_LOCUS38241</name>
</gene>